<organism evidence="1 2">
    <name type="scientific">Bordetella genomosp. 4</name>
    <dbReference type="NCBI Taxonomy" id="463044"/>
    <lineage>
        <taxon>Bacteria</taxon>
        <taxon>Pseudomonadati</taxon>
        <taxon>Pseudomonadota</taxon>
        <taxon>Betaproteobacteria</taxon>
        <taxon>Burkholderiales</taxon>
        <taxon>Alcaligenaceae</taxon>
        <taxon>Bordetella</taxon>
    </lineage>
</organism>
<sequence length="98" mass="11168">MPSLHVFRGYRVPLEVITQVRQMILDTERTVDVDALVSVIKPKLIAVDPWFSTTREMAARLAVDSLLVDYARAGMLTRHPRRLSSPVWRRAQTAKAKP</sequence>
<evidence type="ECO:0000313" key="2">
    <source>
        <dbReference type="Proteomes" id="UP000216885"/>
    </source>
</evidence>
<dbReference type="EMBL" id="NEVQ01000003">
    <property type="protein sequence ID" value="OZI64602.1"/>
    <property type="molecule type" value="Genomic_DNA"/>
</dbReference>
<accession>A0A261UTE4</accession>
<dbReference type="Proteomes" id="UP000216885">
    <property type="component" value="Unassembled WGS sequence"/>
</dbReference>
<evidence type="ECO:0000313" key="1">
    <source>
        <dbReference type="EMBL" id="OZI64602.1"/>
    </source>
</evidence>
<keyword evidence="2" id="KW-1185">Reference proteome</keyword>
<reference evidence="1 2" key="1">
    <citation type="submission" date="2017-05" db="EMBL/GenBank/DDBJ databases">
        <title>Complete and WGS of Bordetella genogroups.</title>
        <authorList>
            <person name="Spilker T."/>
            <person name="LiPuma J."/>
        </authorList>
    </citation>
    <scope>NUCLEOTIDE SEQUENCE [LARGE SCALE GENOMIC DNA]</scope>
    <source>
        <strain evidence="1 2">AU9919</strain>
    </source>
</reference>
<dbReference type="RefSeq" id="WP_094837133.1">
    <property type="nucleotide sequence ID" value="NZ_NEVQ01000003.1"/>
</dbReference>
<name>A0A261UTE4_9BORD</name>
<proteinExistence type="predicted"/>
<comment type="caution">
    <text evidence="1">The sequence shown here is derived from an EMBL/GenBank/DDBJ whole genome shotgun (WGS) entry which is preliminary data.</text>
</comment>
<protein>
    <submittedName>
        <fullName evidence="1">Uncharacterized protein</fullName>
    </submittedName>
</protein>
<gene>
    <name evidence="1" type="ORF">CAL20_02810</name>
</gene>
<dbReference type="AlphaFoldDB" id="A0A261UTE4"/>